<dbReference type="InterPro" id="IPR004031">
    <property type="entry name" value="PMP22/EMP/MP20/Claudin"/>
</dbReference>
<evidence type="ECO:0000256" key="8">
    <source>
        <dbReference type="ARBA" id="ARBA00022989"/>
    </source>
</evidence>
<proteinExistence type="inferred from homology"/>
<evidence type="ECO:0000313" key="12">
    <source>
        <dbReference type="Proteomes" id="UP000694548"/>
    </source>
</evidence>
<dbReference type="FunFam" id="1.20.140.150:FF:000001">
    <property type="entry name" value="Claudin"/>
    <property type="match status" value="1"/>
</dbReference>
<reference evidence="11" key="2">
    <citation type="submission" date="2025-08" db="UniProtKB">
        <authorList>
            <consortium name="Ensembl"/>
        </authorList>
    </citation>
    <scope>IDENTIFICATION</scope>
</reference>
<accession>A0A8C6LLE4</accession>
<dbReference type="Proteomes" id="UP000694548">
    <property type="component" value="Chromosome sgr06"/>
</dbReference>
<sequence>MPAVGLQILAVTLAAMGWIFSIFTCFLPMWRVSAFTGGNFVTTDVTWEGIWMTCILRSTDVLHCEMHDTILGLDAELQAARALAIISIVMGTLGLLVATLGAKYTVCIEEERAKARVMMAAGLAFILAALSLMIPVSQTAHLIIAQFKDPTVPQGQKRDLGEALYLGWSAAAFLLMGGCILCSSCPQKAGRRHKPSSKAAHSQAQSFHYCLLTSLCTSMICICRVSTPFK</sequence>
<evidence type="ECO:0000256" key="9">
    <source>
        <dbReference type="ARBA" id="ARBA00023136"/>
    </source>
</evidence>
<dbReference type="PRINTS" id="PR01077">
    <property type="entry name" value="CLAUDIN"/>
</dbReference>
<dbReference type="Ensembl" id="ENSNFUT00015023681.1">
    <property type="protein sequence ID" value="ENSNFUP00015022644.1"/>
    <property type="gene ID" value="ENSNFUG00015010954.1"/>
</dbReference>
<evidence type="ECO:0000256" key="10">
    <source>
        <dbReference type="SAM" id="Phobius"/>
    </source>
</evidence>
<evidence type="ECO:0000313" key="11">
    <source>
        <dbReference type="Ensembl" id="ENSNFUP00015022644.1"/>
    </source>
</evidence>
<protein>
    <submittedName>
        <fullName evidence="11">Claudin 4</fullName>
    </submittedName>
</protein>
<reference evidence="11" key="1">
    <citation type="submission" date="2014-08" db="EMBL/GenBank/DDBJ databases">
        <authorList>
            <person name="Senf B."/>
            <person name="Petzold A."/>
            <person name="Downie B.R."/>
            <person name="Koch P."/>
            <person name="Platzer M."/>
        </authorList>
    </citation>
    <scope>NUCLEOTIDE SEQUENCE [LARGE SCALE GENOMIC DNA]</scope>
    <source>
        <strain evidence="11">GRZ</strain>
    </source>
</reference>
<organism evidence="11 12">
    <name type="scientific">Nothobranchius furzeri</name>
    <name type="common">Turquoise killifish</name>
    <dbReference type="NCBI Taxonomy" id="105023"/>
    <lineage>
        <taxon>Eukaryota</taxon>
        <taxon>Metazoa</taxon>
        <taxon>Chordata</taxon>
        <taxon>Craniata</taxon>
        <taxon>Vertebrata</taxon>
        <taxon>Euteleostomi</taxon>
        <taxon>Actinopterygii</taxon>
        <taxon>Neopterygii</taxon>
        <taxon>Teleostei</taxon>
        <taxon>Neoteleostei</taxon>
        <taxon>Acanthomorphata</taxon>
        <taxon>Ovalentaria</taxon>
        <taxon>Atherinomorphae</taxon>
        <taxon>Cyprinodontiformes</taxon>
        <taxon>Nothobranchiidae</taxon>
        <taxon>Nothobranchius</taxon>
    </lineage>
</organism>
<reference evidence="11" key="3">
    <citation type="submission" date="2025-09" db="UniProtKB">
        <authorList>
            <consortium name="Ensembl"/>
        </authorList>
    </citation>
    <scope>IDENTIFICATION</scope>
</reference>
<dbReference type="PANTHER" id="PTHR12002">
    <property type="entry name" value="CLAUDIN"/>
    <property type="match status" value="1"/>
</dbReference>
<gene>
    <name evidence="11" type="primary">CLDN4</name>
</gene>
<dbReference type="AlphaFoldDB" id="A0A8C6LLE4"/>
<evidence type="ECO:0000256" key="3">
    <source>
        <dbReference type="ARBA" id="ARBA00008295"/>
    </source>
</evidence>
<keyword evidence="12" id="KW-1185">Reference proteome</keyword>
<evidence type="ECO:0000256" key="1">
    <source>
        <dbReference type="ARBA" id="ARBA00004435"/>
    </source>
</evidence>
<dbReference type="Gene3D" id="1.20.140.150">
    <property type="match status" value="1"/>
</dbReference>
<keyword evidence="4" id="KW-0796">Tight junction</keyword>
<evidence type="ECO:0000256" key="7">
    <source>
        <dbReference type="ARBA" id="ARBA00022949"/>
    </source>
</evidence>
<evidence type="ECO:0000256" key="5">
    <source>
        <dbReference type="ARBA" id="ARBA00022475"/>
    </source>
</evidence>
<keyword evidence="5" id="KW-1003">Cell membrane</keyword>
<dbReference type="InterPro" id="IPR006187">
    <property type="entry name" value="Claudin"/>
</dbReference>
<comment type="similarity">
    <text evidence="3">Belongs to the claudin family.</text>
</comment>
<dbReference type="GO" id="GO:0005198">
    <property type="term" value="F:structural molecule activity"/>
    <property type="evidence" value="ECO:0007669"/>
    <property type="project" value="InterPro"/>
</dbReference>
<feature type="transmembrane region" description="Helical" evidence="10">
    <location>
        <begin position="82"/>
        <end position="106"/>
    </location>
</feature>
<dbReference type="GeneTree" id="ENSGT00940000154762"/>
<evidence type="ECO:0000256" key="2">
    <source>
        <dbReference type="ARBA" id="ARBA00004651"/>
    </source>
</evidence>
<keyword evidence="7" id="KW-0965">Cell junction</keyword>
<evidence type="ECO:0000256" key="6">
    <source>
        <dbReference type="ARBA" id="ARBA00022692"/>
    </source>
</evidence>
<keyword evidence="6 10" id="KW-0812">Transmembrane</keyword>
<comment type="subcellular location">
    <subcellularLocation>
        <location evidence="1">Cell junction</location>
        <location evidence="1">Tight junction</location>
    </subcellularLocation>
    <subcellularLocation>
        <location evidence="2">Cell membrane</location>
        <topology evidence="2">Multi-pass membrane protein</topology>
    </subcellularLocation>
</comment>
<feature type="transmembrane region" description="Helical" evidence="10">
    <location>
        <begin position="164"/>
        <end position="185"/>
    </location>
</feature>
<evidence type="ECO:0000256" key="4">
    <source>
        <dbReference type="ARBA" id="ARBA00022427"/>
    </source>
</evidence>
<dbReference type="GO" id="GO:0005886">
    <property type="term" value="C:plasma membrane"/>
    <property type="evidence" value="ECO:0007669"/>
    <property type="project" value="UniProtKB-SubCell"/>
</dbReference>
<keyword evidence="9 10" id="KW-0472">Membrane</keyword>
<feature type="transmembrane region" description="Helical" evidence="10">
    <location>
        <begin position="118"/>
        <end position="144"/>
    </location>
</feature>
<name>A0A8C6LLE4_NOTFU</name>
<dbReference type="Pfam" id="PF00822">
    <property type="entry name" value="PMP22_Claudin"/>
    <property type="match status" value="1"/>
</dbReference>
<dbReference type="GO" id="GO:0005923">
    <property type="term" value="C:bicellular tight junction"/>
    <property type="evidence" value="ECO:0007669"/>
    <property type="project" value="UniProtKB-SubCell"/>
</dbReference>
<keyword evidence="8 10" id="KW-1133">Transmembrane helix</keyword>
<feature type="transmembrane region" description="Helical" evidence="10">
    <location>
        <begin position="206"/>
        <end position="227"/>
    </location>
</feature>
<feature type="transmembrane region" description="Helical" evidence="10">
    <location>
        <begin position="7"/>
        <end position="30"/>
    </location>
</feature>